<evidence type="ECO:0000256" key="3">
    <source>
        <dbReference type="SAM" id="SignalP"/>
    </source>
</evidence>
<keyword evidence="3" id="KW-0732">Signal</keyword>
<dbReference type="SMART" id="SM00364">
    <property type="entry name" value="LRR_BAC"/>
    <property type="match status" value="4"/>
</dbReference>
<protein>
    <submittedName>
        <fullName evidence="4">Uncharacterized protein</fullName>
    </submittedName>
</protein>
<dbReference type="SUPFAM" id="SSF52058">
    <property type="entry name" value="L domain-like"/>
    <property type="match status" value="1"/>
</dbReference>
<dbReference type="InterPro" id="IPR032675">
    <property type="entry name" value="LRR_dom_sf"/>
</dbReference>
<dbReference type="InterPro" id="IPR050333">
    <property type="entry name" value="SLRP"/>
</dbReference>
<evidence type="ECO:0000313" key="5">
    <source>
        <dbReference type="Proteomes" id="UP001153620"/>
    </source>
</evidence>
<dbReference type="PROSITE" id="PS51450">
    <property type="entry name" value="LRR"/>
    <property type="match status" value="3"/>
</dbReference>
<dbReference type="SMART" id="SM00365">
    <property type="entry name" value="LRR_SD22"/>
    <property type="match status" value="3"/>
</dbReference>
<proteinExistence type="predicted"/>
<dbReference type="Pfam" id="PF13855">
    <property type="entry name" value="LRR_8"/>
    <property type="match status" value="2"/>
</dbReference>
<dbReference type="OrthoDB" id="6022531at2759"/>
<dbReference type="EMBL" id="OU895880">
    <property type="protein sequence ID" value="CAG9810113.1"/>
    <property type="molecule type" value="Genomic_DNA"/>
</dbReference>
<reference evidence="4" key="2">
    <citation type="submission" date="2022-10" db="EMBL/GenBank/DDBJ databases">
        <authorList>
            <consortium name="ENA_rothamsted_submissions"/>
            <consortium name="culmorum"/>
            <person name="King R."/>
        </authorList>
    </citation>
    <scope>NUCLEOTIDE SEQUENCE</scope>
</reference>
<dbReference type="AlphaFoldDB" id="A0A9N9S898"/>
<dbReference type="PANTHER" id="PTHR45712">
    <property type="entry name" value="AGAP008170-PA"/>
    <property type="match status" value="1"/>
</dbReference>
<dbReference type="Gene3D" id="3.80.10.10">
    <property type="entry name" value="Ribonuclease Inhibitor"/>
    <property type="match status" value="2"/>
</dbReference>
<accession>A0A9N9S898</accession>
<evidence type="ECO:0000313" key="4">
    <source>
        <dbReference type="EMBL" id="CAG9810113.1"/>
    </source>
</evidence>
<dbReference type="InterPro" id="IPR003591">
    <property type="entry name" value="Leu-rich_rpt_typical-subtyp"/>
</dbReference>
<reference evidence="4" key="1">
    <citation type="submission" date="2022-01" db="EMBL/GenBank/DDBJ databases">
        <authorList>
            <person name="King R."/>
        </authorList>
    </citation>
    <scope>NUCLEOTIDE SEQUENCE</scope>
</reference>
<sequence>MNLKLTLVLQTMILLKLTFGLSATTINCSFDNIDIPLSHLITIQGYGCDIQSLTLEDSQNSVKFSGIHNNNKTDDDVKIIKYQIYAENQLPQVDSSFCEKFSNIETIYISQLEILSIDEHSLQNCQKLSKLYFYENKIQAVPANLLIKSSKLTVLNLDFNYLTELPDNFLKNQKRLEDLNLTNNQFSSFSSNFFDSLTNLHSLGLGSNKISAIDSKWFEKLENLVFLGLERNEITEIPNNIFSKTQYLVELNLSNNKINTLTTDSFNGLKGLKSINLDHNEIEELPKNLFKDNKNLEELSIGHNKLTIVDSTSFGHPINLTTLHCYFNMIEGFDESLIDNTALFDLDMTENFCVDGWMLSRNRMKTNLKQCFENFRVLVHESSDEVMTPTTTDPAHTTSTYKSMTTTTANVEEPDNSFDIRGNIENSEILNGPKCGKRKTGLQTTIRGNAISKGDYPW</sequence>
<gene>
    <name evidence="4" type="ORF">CHIRRI_LOCUS12930</name>
</gene>
<evidence type="ECO:0000256" key="2">
    <source>
        <dbReference type="ARBA" id="ARBA00022737"/>
    </source>
</evidence>
<keyword evidence="5" id="KW-1185">Reference proteome</keyword>
<feature type="chain" id="PRO_5040164065" evidence="3">
    <location>
        <begin position="21"/>
        <end position="458"/>
    </location>
</feature>
<name>A0A9N9S898_9DIPT</name>
<keyword evidence="2" id="KW-0677">Repeat</keyword>
<keyword evidence="1" id="KW-0433">Leucine-rich repeat</keyword>
<dbReference type="InterPro" id="IPR001611">
    <property type="entry name" value="Leu-rich_rpt"/>
</dbReference>
<dbReference type="Proteomes" id="UP001153620">
    <property type="component" value="Chromosome 4"/>
</dbReference>
<dbReference type="SMART" id="SM00369">
    <property type="entry name" value="LRR_TYP"/>
    <property type="match status" value="8"/>
</dbReference>
<evidence type="ECO:0000256" key="1">
    <source>
        <dbReference type="ARBA" id="ARBA00022614"/>
    </source>
</evidence>
<dbReference type="PANTHER" id="PTHR45712:SF22">
    <property type="entry name" value="INSULIN-LIKE GROWTH FACTOR-BINDING PROTEIN COMPLEX ACID LABILE SUBUNIT"/>
    <property type="match status" value="1"/>
</dbReference>
<dbReference type="FunFam" id="3.80.10.10:FF:001164">
    <property type="entry name" value="GH01279p"/>
    <property type="match status" value="1"/>
</dbReference>
<organism evidence="4 5">
    <name type="scientific">Chironomus riparius</name>
    <dbReference type="NCBI Taxonomy" id="315576"/>
    <lineage>
        <taxon>Eukaryota</taxon>
        <taxon>Metazoa</taxon>
        <taxon>Ecdysozoa</taxon>
        <taxon>Arthropoda</taxon>
        <taxon>Hexapoda</taxon>
        <taxon>Insecta</taxon>
        <taxon>Pterygota</taxon>
        <taxon>Neoptera</taxon>
        <taxon>Endopterygota</taxon>
        <taxon>Diptera</taxon>
        <taxon>Nematocera</taxon>
        <taxon>Chironomoidea</taxon>
        <taxon>Chironomidae</taxon>
        <taxon>Chironominae</taxon>
        <taxon>Chironomus</taxon>
    </lineage>
</organism>
<feature type="signal peptide" evidence="3">
    <location>
        <begin position="1"/>
        <end position="20"/>
    </location>
</feature>